<dbReference type="eggNOG" id="COG2304">
    <property type="taxonomic scope" value="Bacteria"/>
</dbReference>
<protein>
    <recommendedName>
        <fullName evidence="3">VWFA-related domain-containing protein</fullName>
    </recommendedName>
</protein>
<dbReference type="EMBL" id="CP000473">
    <property type="protein sequence ID" value="ABJ83609.1"/>
    <property type="molecule type" value="Genomic_DNA"/>
</dbReference>
<evidence type="ECO:0000313" key="2">
    <source>
        <dbReference type="EMBL" id="ABJ83609.1"/>
    </source>
</evidence>
<feature type="signal peptide" evidence="1">
    <location>
        <begin position="1"/>
        <end position="22"/>
    </location>
</feature>
<dbReference type="InParanoid" id="Q024G7"/>
<dbReference type="NCBIfam" id="TIGR03436">
    <property type="entry name" value="acidobact_VWFA"/>
    <property type="match status" value="1"/>
</dbReference>
<accession>Q024G7</accession>
<feature type="chain" id="PRO_5004163662" description="VWFA-related domain-containing protein" evidence="1">
    <location>
        <begin position="23"/>
        <end position="705"/>
    </location>
</feature>
<evidence type="ECO:0008006" key="3">
    <source>
        <dbReference type="Google" id="ProtNLM"/>
    </source>
</evidence>
<proteinExistence type="predicted"/>
<keyword evidence="1" id="KW-0732">Signal</keyword>
<dbReference type="KEGG" id="sus:Acid_2620"/>
<reference evidence="2" key="1">
    <citation type="submission" date="2006-10" db="EMBL/GenBank/DDBJ databases">
        <title>Complete sequence of Solibacter usitatus Ellin6076.</title>
        <authorList>
            <consortium name="US DOE Joint Genome Institute"/>
            <person name="Copeland A."/>
            <person name="Lucas S."/>
            <person name="Lapidus A."/>
            <person name="Barry K."/>
            <person name="Detter J.C."/>
            <person name="Glavina del Rio T."/>
            <person name="Hammon N."/>
            <person name="Israni S."/>
            <person name="Dalin E."/>
            <person name="Tice H."/>
            <person name="Pitluck S."/>
            <person name="Thompson L.S."/>
            <person name="Brettin T."/>
            <person name="Bruce D."/>
            <person name="Han C."/>
            <person name="Tapia R."/>
            <person name="Gilna P."/>
            <person name="Schmutz J."/>
            <person name="Larimer F."/>
            <person name="Land M."/>
            <person name="Hauser L."/>
            <person name="Kyrpides N."/>
            <person name="Mikhailova N."/>
            <person name="Janssen P.H."/>
            <person name="Kuske C.R."/>
            <person name="Richardson P."/>
        </authorList>
    </citation>
    <scope>NUCLEOTIDE SEQUENCE</scope>
    <source>
        <strain evidence="2">Ellin6076</strain>
    </source>
</reference>
<name>Q024G7_SOLUE</name>
<sequence length="705" mass="76871" precursor="true">MIRRSREIVCVLLAAMMATAQQAPPAAQAPAGTVKFQANTQLVVETVTVKDKNGKPIEGLTAKDFTVTEDGVQQTIAFCEYQKLEEEAAPMTPTAAPAPAPAAPPTQPVVAAVTNHQITPERPGDIRYRDKRLMAMYFDMSAMPVPDQIRAETAALKFIKSQMTPADLMAILSFNGAAVQVLQDFTDKRDDLEKVISKLFIGDGQGLDELASDESAADSGGAFGEDDSEFNLFNTDRQLSALQTAVKMLGTLNEKKVLVYFASGLRLNGIDNQAQFQATTNAAIRANVSFYAVDARGLVAQAPMGDATRGSQGGVAMYSGASMNAMSNNFQKSQDTLYALAADTGGKALLDNNDLSQGVVMAQKAITSYYIIGYYSANAAMDGRFRRIKITLADATAKLDYRQGYYAGKQFNKFTSVDKERQLIDALMLGDPITELTIAMEVNYFQLNSAEYFVPVTVKIPGSELALARKGGAEHTLIDFIGEVKDEYNTTVANVRDKVDIKLTGETAAQLAKQPIQYDTGFTLLPGTYSLKFLARDDETGRIGTYLNKFVVPNLNKEQKRIPISSVVLSGQRMEMRDAVYTAGKDKTPTVNPLIQDGQKLVPSVTRVFSRSRDMYVYLQAYERGATATQPLVAFVTFYRGQTKAFETQPLPVTDGLDMKSKAVPLRFSLALNKLQPGKYNCQVTVVDTTGQKAAFWQAPVMLVP</sequence>
<dbReference type="HOGENOM" id="CLU_395282_0_0_0"/>
<organism evidence="2">
    <name type="scientific">Solibacter usitatus (strain Ellin6076)</name>
    <dbReference type="NCBI Taxonomy" id="234267"/>
    <lineage>
        <taxon>Bacteria</taxon>
        <taxon>Pseudomonadati</taxon>
        <taxon>Acidobacteriota</taxon>
        <taxon>Terriglobia</taxon>
        <taxon>Bryobacterales</taxon>
        <taxon>Solibacteraceae</taxon>
        <taxon>Candidatus Solibacter</taxon>
    </lineage>
</organism>
<dbReference type="STRING" id="234267.Acid_2620"/>
<dbReference type="AlphaFoldDB" id="Q024G7"/>
<dbReference type="InterPro" id="IPR017802">
    <property type="entry name" value="VWFA-rel_acidobac-type"/>
</dbReference>
<gene>
    <name evidence="2" type="ordered locus">Acid_2620</name>
</gene>
<evidence type="ECO:0000256" key="1">
    <source>
        <dbReference type="SAM" id="SignalP"/>
    </source>
</evidence>